<gene>
    <name evidence="15 20" type="primary">pheT</name>
    <name evidence="20" type="ORF">WY13_02655</name>
</gene>
<evidence type="ECO:0000256" key="14">
    <source>
        <dbReference type="ARBA" id="ARBA00049255"/>
    </source>
</evidence>
<evidence type="ECO:0000256" key="13">
    <source>
        <dbReference type="ARBA" id="ARBA00023146"/>
    </source>
</evidence>
<dbReference type="HAMAP" id="MF_00283">
    <property type="entry name" value="Phe_tRNA_synth_beta1"/>
    <property type="match status" value="1"/>
</dbReference>
<dbReference type="SMART" id="SM00873">
    <property type="entry name" value="B3_4"/>
    <property type="match status" value="1"/>
</dbReference>
<keyword evidence="9 15" id="KW-0067">ATP-binding</keyword>
<dbReference type="InterPro" id="IPR002547">
    <property type="entry name" value="tRNA-bd_dom"/>
</dbReference>
<feature type="binding site" evidence="15">
    <location>
        <position position="463"/>
    </location>
    <ligand>
        <name>Mg(2+)</name>
        <dbReference type="ChEBI" id="CHEBI:18420"/>
        <note>shared with alpha subunit</note>
    </ligand>
</feature>
<accession>A0A162KVS3</accession>
<evidence type="ECO:0000256" key="2">
    <source>
        <dbReference type="ARBA" id="ARBA00008653"/>
    </source>
</evidence>
<evidence type="ECO:0000256" key="1">
    <source>
        <dbReference type="ARBA" id="ARBA00004496"/>
    </source>
</evidence>
<dbReference type="GO" id="GO:0006432">
    <property type="term" value="P:phenylalanyl-tRNA aminoacylation"/>
    <property type="evidence" value="ECO:0007669"/>
    <property type="project" value="UniProtKB-UniRule"/>
</dbReference>
<keyword evidence="5 16" id="KW-0820">tRNA-binding</keyword>
<dbReference type="GO" id="GO:0140096">
    <property type="term" value="F:catalytic activity, acting on a protein"/>
    <property type="evidence" value="ECO:0007669"/>
    <property type="project" value="UniProtKB-ARBA"/>
</dbReference>
<evidence type="ECO:0000256" key="11">
    <source>
        <dbReference type="ARBA" id="ARBA00022884"/>
    </source>
</evidence>
<dbReference type="PANTHER" id="PTHR10947:SF0">
    <property type="entry name" value="PHENYLALANINE--TRNA LIGASE BETA SUBUNIT"/>
    <property type="match status" value="1"/>
</dbReference>
<comment type="similarity">
    <text evidence="2 15">Belongs to the phenylalanyl-tRNA synthetase beta subunit family. Type 1 subfamily.</text>
</comment>
<dbReference type="Pfam" id="PF03483">
    <property type="entry name" value="B3_4"/>
    <property type="match status" value="1"/>
</dbReference>
<evidence type="ECO:0000256" key="10">
    <source>
        <dbReference type="ARBA" id="ARBA00022842"/>
    </source>
</evidence>
<dbReference type="Gene3D" id="3.50.40.10">
    <property type="entry name" value="Phenylalanyl-trna Synthetase, Chain B, domain 3"/>
    <property type="match status" value="1"/>
</dbReference>
<proteinExistence type="inferred from homology"/>
<evidence type="ECO:0000256" key="9">
    <source>
        <dbReference type="ARBA" id="ARBA00022840"/>
    </source>
</evidence>
<dbReference type="InterPro" id="IPR045864">
    <property type="entry name" value="aa-tRNA-synth_II/BPL/LPL"/>
</dbReference>
<dbReference type="FunFam" id="3.50.40.10:FF:000001">
    <property type="entry name" value="Phenylalanine--tRNA ligase beta subunit"/>
    <property type="match status" value="1"/>
</dbReference>
<dbReference type="OrthoDB" id="9805455at2"/>
<dbReference type="EC" id="6.1.1.20" evidence="15"/>
<evidence type="ECO:0000259" key="18">
    <source>
        <dbReference type="PROSITE" id="PS51447"/>
    </source>
</evidence>
<dbReference type="SMART" id="SM00874">
    <property type="entry name" value="B5"/>
    <property type="match status" value="1"/>
</dbReference>
<evidence type="ECO:0000256" key="12">
    <source>
        <dbReference type="ARBA" id="ARBA00022917"/>
    </source>
</evidence>
<dbReference type="AlphaFoldDB" id="A0A162KVS3"/>
<evidence type="ECO:0000259" key="19">
    <source>
        <dbReference type="PROSITE" id="PS51483"/>
    </source>
</evidence>
<dbReference type="PROSITE" id="PS51447">
    <property type="entry name" value="FDX_ACB"/>
    <property type="match status" value="1"/>
</dbReference>
<feature type="domain" description="TRNA-binding" evidence="17">
    <location>
        <begin position="39"/>
        <end position="150"/>
    </location>
</feature>
<dbReference type="SUPFAM" id="SSF54991">
    <property type="entry name" value="Anticodon-binding domain of PheRS"/>
    <property type="match status" value="1"/>
</dbReference>
<evidence type="ECO:0000313" key="21">
    <source>
        <dbReference type="Proteomes" id="UP000077407"/>
    </source>
</evidence>
<dbReference type="CDD" id="cd02796">
    <property type="entry name" value="tRNA_bind_bactPheRS"/>
    <property type="match status" value="1"/>
</dbReference>
<feature type="binding site" evidence="15">
    <location>
        <position position="457"/>
    </location>
    <ligand>
        <name>Mg(2+)</name>
        <dbReference type="ChEBI" id="CHEBI:18420"/>
        <note>shared with alpha subunit</note>
    </ligand>
</feature>
<comment type="catalytic activity">
    <reaction evidence="14 15">
        <text>tRNA(Phe) + L-phenylalanine + ATP = L-phenylalanyl-tRNA(Phe) + AMP + diphosphate + H(+)</text>
        <dbReference type="Rhea" id="RHEA:19413"/>
        <dbReference type="Rhea" id="RHEA-COMP:9668"/>
        <dbReference type="Rhea" id="RHEA-COMP:9699"/>
        <dbReference type="ChEBI" id="CHEBI:15378"/>
        <dbReference type="ChEBI" id="CHEBI:30616"/>
        <dbReference type="ChEBI" id="CHEBI:33019"/>
        <dbReference type="ChEBI" id="CHEBI:58095"/>
        <dbReference type="ChEBI" id="CHEBI:78442"/>
        <dbReference type="ChEBI" id="CHEBI:78531"/>
        <dbReference type="ChEBI" id="CHEBI:456215"/>
        <dbReference type="EC" id="6.1.1.20"/>
    </reaction>
</comment>
<dbReference type="GO" id="GO:0016740">
    <property type="term" value="F:transferase activity"/>
    <property type="evidence" value="ECO:0007669"/>
    <property type="project" value="UniProtKB-ARBA"/>
</dbReference>
<dbReference type="Gene3D" id="3.30.56.10">
    <property type="match status" value="2"/>
</dbReference>
<dbReference type="InterPro" id="IPR033714">
    <property type="entry name" value="tRNA_bind_bactPheRS"/>
</dbReference>
<name>A0A162KVS3_9CLOT</name>
<dbReference type="GO" id="GO:0004826">
    <property type="term" value="F:phenylalanine-tRNA ligase activity"/>
    <property type="evidence" value="ECO:0007669"/>
    <property type="project" value="UniProtKB-UniRule"/>
</dbReference>
<reference evidence="20 21" key="1">
    <citation type="journal article" date="2015" name="Biotechnol. Bioeng.">
        <title>Genome sequence and phenotypic characterization of Caulobacter segnis.</title>
        <authorList>
            <person name="Patel S."/>
            <person name="Fletcher B."/>
            <person name="Scott D.C."/>
            <person name="Ely B."/>
        </authorList>
    </citation>
    <scope>NUCLEOTIDE SEQUENCE [LARGE SCALE GENOMIC DNA]</scope>
    <source>
        <strain evidence="20 21">ERI-2</strain>
    </source>
</reference>
<dbReference type="InterPro" id="IPR005146">
    <property type="entry name" value="B3/B4_tRNA-bd"/>
</dbReference>
<organism evidence="20 21">
    <name type="scientific">Clostridium ljungdahlii</name>
    <dbReference type="NCBI Taxonomy" id="1538"/>
    <lineage>
        <taxon>Bacteria</taxon>
        <taxon>Bacillati</taxon>
        <taxon>Bacillota</taxon>
        <taxon>Clostridia</taxon>
        <taxon>Eubacteriales</taxon>
        <taxon>Clostridiaceae</taxon>
        <taxon>Clostridium</taxon>
    </lineage>
</organism>
<keyword evidence="12 15" id="KW-0648">Protein biosynthesis</keyword>
<comment type="subcellular location">
    <subcellularLocation>
        <location evidence="1 15">Cytoplasm</location>
    </subcellularLocation>
</comment>
<dbReference type="Pfam" id="PF01588">
    <property type="entry name" value="tRNA_bind"/>
    <property type="match status" value="1"/>
</dbReference>
<evidence type="ECO:0000256" key="8">
    <source>
        <dbReference type="ARBA" id="ARBA00022741"/>
    </source>
</evidence>
<dbReference type="RefSeq" id="WP_063556046.1">
    <property type="nucleotide sequence ID" value="NZ_LITT01000035.1"/>
</dbReference>
<keyword evidence="10 15" id="KW-0460">Magnesium</keyword>
<dbReference type="InterPro" id="IPR005147">
    <property type="entry name" value="tRNA_synthase_B5-dom"/>
</dbReference>
<evidence type="ECO:0000259" key="17">
    <source>
        <dbReference type="PROSITE" id="PS50886"/>
    </source>
</evidence>
<protein>
    <recommendedName>
        <fullName evidence="15">Phenylalanine--tRNA ligase beta subunit</fullName>
        <ecNumber evidence="15">6.1.1.20</ecNumber>
    </recommendedName>
    <alternativeName>
        <fullName evidence="15">Phenylalanyl-tRNA synthetase beta subunit</fullName>
        <shortName evidence="15">PheRS</shortName>
    </alternativeName>
</protein>
<evidence type="ECO:0000313" key="20">
    <source>
        <dbReference type="EMBL" id="OAA84756.1"/>
    </source>
</evidence>
<evidence type="ECO:0000256" key="5">
    <source>
        <dbReference type="ARBA" id="ARBA00022555"/>
    </source>
</evidence>
<comment type="caution">
    <text evidence="20">The sequence shown here is derived from an EMBL/GenBank/DDBJ whole genome shotgun (WGS) entry which is preliminary data.</text>
</comment>
<evidence type="ECO:0000256" key="15">
    <source>
        <dbReference type="HAMAP-Rule" id="MF_00283"/>
    </source>
</evidence>
<dbReference type="Pfam" id="PF03484">
    <property type="entry name" value="B5"/>
    <property type="match status" value="1"/>
</dbReference>
<dbReference type="Proteomes" id="UP000077407">
    <property type="component" value="Unassembled WGS sequence"/>
</dbReference>
<evidence type="ECO:0000256" key="16">
    <source>
        <dbReference type="PROSITE-ProRule" id="PRU00209"/>
    </source>
</evidence>
<comment type="cofactor">
    <cofactor evidence="15">
        <name>Mg(2+)</name>
        <dbReference type="ChEBI" id="CHEBI:18420"/>
    </cofactor>
    <text evidence="15">Binds 2 magnesium ions per tetramer.</text>
</comment>
<dbReference type="GO" id="GO:0005524">
    <property type="term" value="F:ATP binding"/>
    <property type="evidence" value="ECO:0007669"/>
    <property type="project" value="UniProtKB-UniRule"/>
</dbReference>
<keyword evidence="13 15" id="KW-0030">Aminoacyl-tRNA synthetase</keyword>
<dbReference type="SUPFAM" id="SSF46955">
    <property type="entry name" value="Putative DNA-binding domain"/>
    <property type="match status" value="1"/>
</dbReference>
<dbReference type="NCBIfam" id="NF045760">
    <property type="entry name" value="YtpR"/>
    <property type="match status" value="1"/>
</dbReference>
<dbReference type="Gene3D" id="2.40.50.140">
    <property type="entry name" value="Nucleic acid-binding proteins"/>
    <property type="match status" value="1"/>
</dbReference>
<feature type="domain" description="B5" evidence="19">
    <location>
        <begin position="404"/>
        <end position="479"/>
    </location>
</feature>
<feature type="binding site" evidence="15">
    <location>
        <position position="467"/>
    </location>
    <ligand>
        <name>Mg(2+)</name>
        <dbReference type="ChEBI" id="CHEBI:18420"/>
        <note>shared with alpha subunit</note>
    </ligand>
</feature>
<dbReference type="InterPro" id="IPR036690">
    <property type="entry name" value="Fdx_antiC-bd_sf"/>
</dbReference>
<dbReference type="NCBIfam" id="TIGR00472">
    <property type="entry name" value="pheT_bact"/>
    <property type="match status" value="1"/>
</dbReference>
<evidence type="ECO:0000256" key="6">
    <source>
        <dbReference type="ARBA" id="ARBA00022598"/>
    </source>
</evidence>
<feature type="binding site" evidence="15">
    <location>
        <position position="466"/>
    </location>
    <ligand>
        <name>Mg(2+)</name>
        <dbReference type="ChEBI" id="CHEBI:18420"/>
        <note>shared with alpha subunit</note>
    </ligand>
</feature>
<dbReference type="SUPFAM" id="SSF50249">
    <property type="entry name" value="Nucleic acid-binding proteins"/>
    <property type="match status" value="1"/>
</dbReference>
<evidence type="ECO:0000256" key="7">
    <source>
        <dbReference type="ARBA" id="ARBA00022723"/>
    </source>
</evidence>
<dbReference type="SMART" id="SM00896">
    <property type="entry name" value="FDX-ACB"/>
    <property type="match status" value="1"/>
</dbReference>
<dbReference type="InterPro" id="IPR012340">
    <property type="entry name" value="NA-bd_OB-fold"/>
</dbReference>
<evidence type="ECO:0000256" key="4">
    <source>
        <dbReference type="ARBA" id="ARBA00022490"/>
    </source>
</evidence>
<dbReference type="GO" id="GO:0009328">
    <property type="term" value="C:phenylalanine-tRNA ligase complex"/>
    <property type="evidence" value="ECO:0007669"/>
    <property type="project" value="TreeGrafter"/>
</dbReference>
<dbReference type="Gene3D" id="3.30.930.10">
    <property type="entry name" value="Bira Bifunctional Protein, Domain 2"/>
    <property type="match status" value="1"/>
</dbReference>
<sequence>MKVPVKWLKDYVKIDIPGKELGDRLTLSGSKLEEAIVTGDEIQNVVTGKIMKIESHPQADKLVVCQVDIGKEEPIQIITAATNMKEQDIVPVALHDSTLHGGVKIKKGKLRGLMSNGMFCSEEELGIAGDKTVYGLMILKEDTPIGKDIKEVLDMTSTILDFEITSNRPDCLSIIGMARETAATLNESYKMPELDYKPSCSENIQNTLKVEIKDELCKRYMARGIKDVKIEPSPSWMQERLLEAGVRPINNIVDITNFVMLEIGEPMHAYDIREIKSGTIVVDKARDGEKFTTLDEEERQLDQNMLTIKDGDRTIGLAGIMGGLNSEIRDDTSSIVFECANFDGTNIRVSSQKLALRTEASGRFEKDLDPNLAEIAMNRACNLVEMLKAGKVMEGTIDVYDEKVEPHSVDVDSNWVNKFLGTEILKEDMVDYLNRLELKTQLKGVILHIDVPTFRGDINIREDVAEEVARIYGYNNVPTTVIRSVSTKGGKNPKQKLDDKLVETLISSGLNQSISYSFVSRKVFDKILLPEDSKLRNAVAIKNPLGEDYSIMRTTTLPSMMECLGRNYSRKNEIVRLFEIGRVYLPLENGDTLPEEDNIVTIGMYGECDYFNLKGIVENILDTLGIEKFSFKRESDNPTFHPGRTAALYVNRKLTGVLGEIHPTVCENYGIDERCYIAELNLDVLYEHADSDKKYRPLPKFPAVSRDLAVLVDDNIMVQEVEDIIRKQGGNILEKVKLFDVYRGKQIESGKKSIAYSISYRAENKTLTDKEVNKVHSKIIRSLEHNLGAQLRK</sequence>
<dbReference type="GO" id="GO:0000287">
    <property type="term" value="F:magnesium ion binding"/>
    <property type="evidence" value="ECO:0007669"/>
    <property type="project" value="UniProtKB-UniRule"/>
</dbReference>
<keyword evidence="8 15" id="KW-0547">Nucleotide-binding</keyword>
<dbReference type="SUPFAM" id="SSF55681">
    <property type="entry name" value="Class II aaRS and biotin synthetases"/>
    <property type="match status" value="1"/>
</dbReference>
<keyword evidence="6 15" id="KW-0436">Ligase</keyword>
<dbReference type="InterPro" id="IPR009061">
    <property type="entry name" value="DNA-bd_dom_put_sf"/>
</dbReference>
<evidence type="ECO:0000256" key="3">
    <source>
        <dbReference type="ARBA" id="ARBA00011209"/>
    </source>
</evidence>
<dbReference type="PATRIC" id="fig|1538.10.peg.2551"/>
<feature type="domain" description="FDX-ACB" evidence="18">
    <location>
        <begin position="699"/>
        <end position="792"/>
    </location>
</feature>
<dbReference type="GO" id="GO:0000049">
    <property type="term" value="F:tRNA binding"/>
    <property type="evidence" value="ECO:0007669"/>
    <property type="project" value="UniProtKB-UniRule"/>
</dbReference>
<keyword evidence="4 15" id="KW-0963">Cytoplasm</keyword>
<dbReference type="CDD" id="cd00769">
    <property type="entry name" value="PheRS_beta_core"/>
    <property type="match status" value="1"/>
</dbReference>
<dbReference type="PANTHER" id="PTHR10947">
    <property type="entry name" value="PHENYLALANYL-TRNA SYNTHETASE BETA CHAIN AND LEUCINE-RICH REPEAT-CONTAINING PROTEIN 47"/>
    <property type="match status" value="1"/>
</dbReference>
<dbReference type="Pfam" id="PF03147">
    <property type="entry name" value="FDX-ACB"/>
    <property type="match status" value="1"/>
</dbReference>
<comment type="subunit">
    <text evidence="3 15">Tetramer of two alpha and two beta subunits.</text>
</comment>
<dbReference type="InterPro" id="IPR020825">
    <property type="entry name" value="Phe-tRNA_synthase-like_B3/B4"/>
</dbReference>
<dbReference type="FunFam" id="3.30.70.380:FF:000001">
    <property type="entry name" value="Phenylalanine--tRNA ligase beta subunit"/>
    <property type="match status" value="1"/>
</dbReference>
<dbReference type="InterPro" id="IPR004532">
    <property type="entry name" value="Phe-tRNA-ligase_IIc_bsu_bact"/>
</dbReference>
<dbReference type="PROSITE" id="PS50886">
    <property type="entry name" value="TRBD"/>
    <property type="match status" value="1"/>
</dbReference>
<dbReference type="Pfam" id="PF17759">
    <property type="entry name" value="tRNA_synthFbeta"/>
    <property type="match status" value="1"/>
</dbReference>
<dbReference type="Gene3D" id="3.30.70.380">
    <property type="entry name" value="Ferrodoxin-fold anticodon-binding domain"/>
    <property type="match status" value="1"/>
</dbReference>
<dbReference type="InterPro" id="IPR005121">
    <property type="entry name" value="Fdx_antiC-bd"/>
</dbReference>
<dbReference type="FunFam" id="2.40.50.140:FF:000045">
    <property type="entry name" value="Phenylalanine--tRNA ligase beta subunit"/>
    <property type="match status" value="1"/>
</dbReference>
<dbReference type="SUPFAM" id="SSF56037">
    <property type="entry name" value="PheT/TilS domain"/>
    <property type="match status" value="1"/>
</dbReference>
<keyword evidence="11 16" id="KW-0694">RNA-binding</keyword>
<dbReference type="EMBL" id="LITT01000035">
    <property type="protein sequence ID" value="OAA84756.1"/>
    <property type="molecule type" value="Genomic_DNA"/>
</dbReference>
<dbReference type="PROSITE" id="PS51483">
    <property type="entry name" value="B5"/>
    <property type="match status" value="1"/>
</dbReference>
<dbReference type="InterPro" id="IPR045060">
    <property type="entry name" value="Phe-tRNA-ligase_IIc_bsu"/>
</dbReference>
<dbReference type="InterPro" id="IPR041616">
    <property type="entry name" value="PheRS_beta_core"/>
</dbReference>
<keyword evidence="7 15" id="KW-0479">Metal-binding</keyword>